<keyword evidence="3" id="KW-1185">Reference proteome</keyword>
<accession>A0AAW6TW10</accession>
<evidence type="ECO:0000313" key="2">
    <source>
        <dbReference type="EMBL" id="MDI6448820.1"/>
    </source>
</evidence>
<feature type="chain" id="PRO_5043734095" evidence="1">
    <location>
        <begin position="22"/>
        <end position="188"/>
    </location>
</feature>
<dbReference type="AlphaFoldDB" id="A0AAW6TW10"/>
<proteinExistence type="predicted"/>
<organism evidence="2 3">
    <name type="scientific">Anaerobaca lacustris</name>
    <dbReference type="NCBI Taxonomy" id="3044600"/>
    <lineage>
        <taxon>Bacteria</taxon>
        <taxon>Pseudomonadati</taxon>
        <taxon>Planctomycetota</taxon>
        <taxon>Phycisphaerae</taxon>
        <taxon>Sedimentisphaerales</taxon>
        <taxon>Anaerobacaceae</taxon>
        <taxon>Anaerobaca</taxon>
    </lineage>
</organism>
<dbReference type="Proteomes" id="UP001431776">
    <property type="component" value="Unassembled WGS sequence"/>
</dbReference>
<name>A0AAW6TW10_9BACT</name>
<evidence type="ECO:0000256" key="1">
    <source>
        <dbReference type="SAM" id="SignalP"/>
    </source>
</evidence>
<evidence type="ECO:0000313" key="3">
    <source>
        <dbReference type="Proteomes" id="UP001431776"/>
    </source>
</evidence>
<dbReference type="RefSeq" id="WP_349244231.1">
    <property type="nucleotide sequence ID" value="NZ_JASCXX010000007.1"/>
</dbReference>
<reference evidence="2" key="1">
    <citation type="submission" date="2023-05" db="EMBL/GenBank/DDBJ databases">
        <title>Anaerotaeda fermentans gen. nov., sp. nov., a novel anaerobic planctomycete of the new family within the order Sedimentisphaerales isolated from Taman Peninsula, Russia.</title>
        <authorList>
            <person name="Khomyakova M.A."/>
            <person name="Merkel A.Y."/>
            <person name="Slobodkin A.I."/>
        </authorList>
    </citation>
    <scope>NUCLEOTIDE SEQUENCE</scope>
    <source>
        <strain evidence="2">M17dextr</strain>
    </source>
</reference>
<feature type="signal peptide" evidence="1">
    <location>
        <begin position="1"/>
        <end position="21"/>
    </location>
</feature>
<protein>
    <submittedName>
        <fullName evidence="2">Uncharacterized protein</fullName>
    </submittedName>
</protein>
<sequence>MYKGFAVSAALLLLVASGATAVGLVQHQATGLLGKNGVTVVGDGAAGNINALTTDISQLGTHRPTHTTAFQGTTGALMQSAGAVGMVGFFDVDQVAYGGGWQTQVPASGLQGQDLNAWLAQDVTKIGGQGSALGLQTFVGVQTQLTFTPWGGSANVQGIGVSLYDAVGGGPGGGMQVAGGADISAGQY</sequence>
<dbReference type="EMBL" id="JASCXX010000007">
    <property type="protein sequence ID" value="MDI6448820.1"/>
    <property type="molecule type" value="Genomic_DNA"/>
</dbReference>
<gene>
    <name evidence="2" type="ORF">QJ522_07160</name>
</gene>
<keyword evidence="1" id="KW-0732">Signal</keyword>
<comment type="caution">
    <text evidence="2">The sequence shown here is derived from an EMBL/GenBank/DDBJ whole genome shotgun (WGS) entry which is preliminary data.</text>
</comment>